<name>A0A6C0DKG6_9ZZZZ</name>
<evidence type="ECO:0000256" key="1">
    <source>
        <dbReference type="SAM" id="Phobius"/>
    </source>
</evidence>
<reference evidence="2" key="1">
    <citation type="journal article" date="2020" name="Nature">
        <title>Giant virus diversity and host interactions through global metagenomics.</title>
        <authorList>
            <person name="Schulz F."/>
            <person name="Roux S."/>
            <person name="Paez-Espino D."/>
            <person name="Jungbluth S."/>
            <person name="Walsh D.A."/>
            <person name="Denef V.J."/>
            <person name="McMahon K.D."/>
            <person name="Konstantinidis K.T."/>
            <person name="Eloe-Fadrosh E.A."/>
            <person name="Kyrpides N.C."/>
            <person name="Woyke T."/>
        </authorList>
    </citation>
    <scope>NUCLEOTIDE SEQUENCE</scope>
    <source>
        <strain evidence="2">GVMAG-M-3300023174-207</strain>
    </source>
</reference>
<evidence type="ECO:0000313" key="2">
    <source>
        <dbReference type="EMBL" id="QHT17017.1"/>
    </source>
</evidence>
<keyword evidence="1" id="KW-1133">Transmembrane helix</keyword>
<sequence>MGSSQSSQIKQTTDILNKSVTNVVNTNIVKASAANSNVNSYEFINEGDIKNCSYRLGQKINASQKVKVMSQVSSVNDMKAMLKSSVDNAMSQNNSATSGFLSTAFNNQKSNTEITNILKNEIENNITNENLTECNAIIDNINKGIYVNKGKWDCGQQGEIRIDQELVSAQVVECFANAAQEAIMQNANIADAVNKAEQTNTSKIGGIAEAISAVLGPYAMIIIAIIIAMVVAIPLLLFAFKSGGGKINMPTINVPNPLEKTVAQALRQASRRRY</sequence>
<accession>A0A6C0DKG6</accession>
<proteinExistence type="predicted"/>
<organism evidence="2">
    <name type="scientific">viral metagenome</name>
    <dbReference type="NCBI Taxonomy" id="1070528"/>
    <lineage>
        <taxon>unclassified sequences</taxon>
        <taxon>metagenomes</taxon>
        <taxon>organismal metagenomes</taxon>
    </lineage>
</organism>
<dbReference type="AlphaFoldDB" id="A0A6C0DKG6"/>
<dbReference type="EMBL" id="MN739630">
    <property type="protein sequence ID" value="QHT17017.1"/>
    <property type="molecule type" value="Genomic_DNA"/>
</dbReference>
<feature type="transmembrane region" description="Helical" evidence="1">
    <location>
        <begin position="218"/>
        <end position="240"/>
    </location>
</feature>
<protein>
    <submittedName>
        <fullName evidence="2">Uncharacterized protein</fullName>
    </submittedName>
</protein>
<keyword evidence="1" id="KW-0812">Transmembrane</keyword>
<keyword evidence="1" id="KW-0472">Membrane</keyword>